<evidence type="ECO:0000256" key="5">
    <source>
        <dbReference type="ARBA" id="ARBA00023136"/>
    </source>
</evidence>
<dbReference type="GO" id="GO:0016020">
    <property type="term" value="C:membrane"/>
    <property type="evidence" value="ECO:0007669"/>
    <property type="project" value="UniProtKB-SubCell"/>
</dbReference>
<comment type="subcellular location">
    <subcellularLocation>
        <location evidence="1">Membrane</location>
        <topology evidence="1">Multi-pass membrane protein</topology>
    </subcellularLocation>
</comment>
<keyword evidence="3 6" id="KW-0812">Transmembrane</keyword>
<accession>A0A507FP84</accession>
<name>A0A507FP84_9FUNG</name>
<dbReference type="OrthoDB" id="2133758at2759"/>
<gene>
    <name evidence="8" type="ORF">CcCBS67573_g01488</name>
</gene>
<evidence type="ECO:0000256" key="7">
    <source>
        <dbReference type="SAM" id="SignalP"/>
    </source>
</evidence>
<dbReference type="InterPro" id="IPR012506">
    <property type="entry name" value="TMEM86B-like"/>
</dbReference>
<evidence type="ECO:0000313" key="8">
    <source>
        <dbReference type="EMBL" id="TPX77268.1"/>
    </source>
</evidence>
<keyword evidence="4 6" id="KW-1133">Transmembrane helix</keyword>
<feature type="signal peptide" evidence="7">
    <location>
        <begin position="1"/>
        <end position="20"/>
    </location>
</feature>
<keyword evidence="9" id="KW-1185">Reference proteome</keyword>
<dbReference type="PANTHER" id="PTHR31885">
    <property type="entry name" value="GH04784P"/>
    <property type="match status" value="1"/>
</dbReference>
<dbReference type="Proteomes" id="UP000320333">
    <property type="component" value="Unassembled WGS sequence"/>
</dbReference>
<proteinExistence type="inferred from homology"/>
<keyword evidence="5 6" id="KW-0472">Membrane</keyword>
<evidence type="ECO:0000256" key="1">
    <source>
        <dbReference type="ARBA" id="ARBA00004141"/>
    </source>
</evidence>
<evidence type="ECO:0008006" key="10">
    <source>
        <dbReference type="Google" id="ProtNLM"/>
    </source>
</evidence>
<evidence type="ECO:0000256" key="3">
    <source>
        <dbReference type="ARBA" id="ARBA00022692"/>
    </source>
</evidence>
<organism evidence="8 9">
    <name type="scientific">Chytriomyces confervae</name>
    <dbReference type="NCBI Taxonomy" id="246404"/>
    <lineage>
        <taxon>Eukaryota</taxon>
        <taxon>Fungi</taxon>
        <taxon>Fungi incertae sedis</taxon>
        <taxon>Chytridiomycota</taxon>
        <taxon>Chytridiomycota incertae sedis</taxon>
        <taxon>Chytridiomycetes</taxon>
        <taxon>Chytridiales</taxon>
        <taxon>Chytriomycetaceae</taxon>
        <taxon>Chytriomyces</taxon>
    </lineage>
</organism>
<dbReference type="GO" id="GO:0016787">
    <property type="term" value="F:hydrolase activity"/>
    <property type="evidence" value="ECO:0007669"/>
    <property type="project" value="TreeGrafter"/>
</dbReference>
<sequence>MSIINLTALGLTVPHLAVLALPESSSLFSLTLAAATKCLPIAYLARDAYSRNASVGAGLALGMIGDAFLCIDHHGYFAQGLGCFLLGHLAYLRSLHMRNKDTPLAPVVGAAFAGAGAVVLRSVLLPKVPAELRVPVSIYVTTILALGWRSAARLLRANKHKENKSEISKARVGFAGAISFIVSDLVLALDTFVSPVPFARWIVMGTYYAAQLAIAASA</sequence>
<feature type="transmembrane region" description="Helical" evidence="6">
    <location>
        <begin position="104"/>
        <end position="124"/>
    </location>
</feature>
<dbReference type="STRING" id="246404.A0A507FP84"/>
<keyword evidence="7" id="KW-0732">Signal</keyword>
<feature type="transmembrane region" description="Helical" evidence="6">
    <location>
        <begin position="172"/>
        <end position="192"/>
    </location>
</feature>
<evidence type="ECO:0000256" key="6">
    <source>
        <dbReference type="SAM" id="Phobius"/>
    </source>
</evidence>
<dbReference type="Pfam" id="PF07947">
    <property type="entry name" value="YhhN"/>
    <property type="match status" value="1"/>
</dbReference>
<feature type="chain" id="PRO_5021418874" description="YhhN-like protein" evidence="7">
    <location>
        <begin position="21"/>
        <end position="218"/>
    </location>
</feature>
<comment type="caution">
    <text evidence="8">The sequence shown here is derived from an EMBL/GenBank/DDBJ whole genome shotgun (WGS) entry which is preliminary data.</text>
</comment>
<dbReference type="EMBL" id="QEAP01000025">
    <property type="protein sequence ID" value="TPX77268.1"/>
    <property type="molecule type" value="Genomic_DNA"/>
</dbReference>
<dbReference type="AlphaFoldDB" id="A0A507FP84"/>
<protein>
    <recommendedName>
        <fullName evidence="10">YhhN-like protein</fullName>
    </recommendedName>
</protein>
<evidence type="ECO:0000313" key="9">
    <source>
        <dbReference type="Proteomes" id="UP000320333"/>
    </source>
</evidence>
<comment type="similarity">
    <text evidence="2">Belongs to the TMEM86 family.</text>
</comment>
<dbReference type="PANTHER" id="PTHR31885:SF6">
    <property type="entry name" value="GH04784P"/>
    <property type="match status" value="1"/>
</dbReference>
<evidence type="ECO:0000256" key="2">
    <source>
        <dbReference type="ARBA" id="ARBA00007375"/>
    </source>
</evidence>
<reference evidence="8 9" key="1">
    <citation type="journal article" date="2019" name="Sci. Rep.">
        <title>Comparative genomics of chytrid fungi reveal insights into the obligate biotrophic and pathogenic lifestyle of Synchytrium endobioticum.</title>
        <authorList>
            <person name="van de Vossenberg B.T.L.H."/>
            <person name="Warris S."/>
            <person name="Nguyen H.D.T."/>
            <person name="van Gent-Pelzer M.P.E."/>
            <person name="Joly D.L."/>
            <person name="van de Geest H.C."/>
            <person name="Bonants P.J.M."/>
            <person name="Smith D.S."/>
            <person name="Levesque C.A."/>
            <person name="van der Lee T.A.J."/>
        </authorList>
    </citation>
    <scope>NUCLEOTIDE SEQUENCE [LARGE SCALE GENOMIC DNA]</scope>
    <source>
        <strain evidence="8 9">CBS 675.73</strain>
    </source>
</reference>
<feature type="transmembrane region" description="Helical" evidence="6">
    <location>
        <begin position="136"/>
        <end position="152"/>
    </location>
</feature>
<evidence type="ECO:0000256" key="4">
    <source>
        <dbReference type="ARBA" id="ARBA00022989"/>
    </source>
</evidence>